<dbReference type="Proteomes" id="UP001140949">
    <property type="component" value="Unassembled WGS sequence"/>
</dbReference>
<name>A0AAX6DPQ0_IRIPA</name>
<feature type="region of interest" description="Disordered" evidence="1">
    <location>
        <begin position="49"/>
        <end position="95"/>
    </location>
</feature>
<evidence type="ECO:0000313" key="3">
    <source>
        <dbReference type="EMBL" id="KAJ6851763.1"/>
    </source>
</evidence>
<evidence type="ECO:0000313" key="4">
    <source>
        <dbReference type="Proteomes" id="UP001140949"/>
    </source>
</evidence>
<sequence length="151" mass="16558">MAEEGKSTTVAAGGEERSRGKSKSKEEEEILKSVDKVIRKSRNPDTFRYVEKKLEDKGIHRRDRHPNDGLGVHHGPPKSGHGGKFTWEGPAAEAENELDPAPAAIDPGDPNYVVDDEQEDELVIGEVEVAKVVEPKKAVARIEVHPPLTPN</sequence>
<dbReference type="AlphaFoldDB" id="A0AAX6DPQ0"/>
<organism evidence="2 4">
    <name type="scientific">Iris pallida</name>
    <name type="common">Sweet iris</name>
    <dbReference type="NCBI Taxonomy" id="29817"/>
    <lineage>
        <taxon>Eukaryota</taxon>
        <taxon>Viridiplantae</taxon>
        <taxon>Streptophyta</taxon>
        <taxon>Embryophyta</taxon>
        <taxon>Tracheophyta</taxon>
        <taxon>Spermatophyta</taxon>
        <taxon>Magnoliopsida</taxon>
        <taxon>Liliopsida</taxon>
        <taxon>Asparagales</taxon>
        <taxon>Iridaceae</taxon>
        <taxon>Iridoideae</taxon>
        <taxon>Irideae</taxon>
        <taxon>Iris</taxon>
    </lineage>
</organism>
<comment type="caution">
    <text evidence="2">The sequence shown here is derived from an EMBL/GenBank/DDBJ whole genome shotgun (WGS) entry which is preliminary data.</text>
</comment>
<protein>
    <submittedName>
        <fullName evidence="2">Uncharacterized protein</fullName>
    </submittedName>
</protein>
<gene>
    <name evidence="2" type="ORF">M6B38_235025</name>
    <name evidence="3" type="ORF">M6B38_260355</name>
</gene>
<feature type="compositionally biased region" description="Basic and acidic residues" evidence="1">
    <location>
        <begin position="49"/>
        <end position="58"/>
    </location>
</feature>
<proteinExistence type="predicted"/>
<dbReference type="EMBL" id="JANAVB010042816">
    <property type="protein sequence ID" value="KAJ6793741.1"/>
    <property type="molecule type" value="Genomic_DNA"/>
</dbReference>
<evidence type="ECO:0000313" key="2">
    <source>
        <dbReference type="EMBL" id="KAJ6793741.1"/>
    </source>
</evidence>
<evidence type="ECO:0000256" key="1">
    <source>
        <dbReference type="SAM" id="MobiDB-lite"/>
    </source>
</evidence>
<feature type="compositionally biased region" description="Basic and acidic residues" evidence="1">
    <location>
        <begin position="14"/>
        <end position="32"/>
    </location>
</feature>
<reference evidence="2" key="1">
    <citation type="journal article" date="2023" name="GigaByte">
        <title>Genome assembly of the bearded iris, Iris pallida Lam.</title>
        <authorList>
            <person name="Bruccoleri R.E."/>
            <person name="Oakeley E.J."/>
            <person name="Faust A.M.E."/>
            <person name="Altorfer M."/>
            <person name="Dessus-Babus S."/>
            <person name="Burckhardt D."/>
            <person name="Oertli M."/>
            <person name="Naumann U."/>
            <person name="Petersen F."/>
            <person name="Wong J."/>
        </authorList>
    </citation>
    <scope>NUCLEOTIDE SEQUENCE</scope>
    <source>
        <strain evidence="2">GSM-AAB239-AS_SAM_17_03QT</strain>
    </source>
</reference>
<reference evidence="2" key="2">
    <citation type="submission" date="2023-04" db="EMBL/GenBank/DDBJ databases">
        <authorList>
            <person name="Bruccoleri R.E."/>
            <person name="Oakeley E.J."/>
            <person name="Faust A.-M."/>
            <person name="Dessus-Babus S."/>
            <person name="Altorfer M."/>
            <person name="Burckhardt D."/>
            <person name="Oertli M."/>
            <person name="Naumann U."/>
            <person name="Petersen F."/>
            <person name="Wong J."/>
        </authorList>
    </citation>
    <scope>NUCLEOTIDE SEQUENCE</scope>
    <source>
        <strain evidence="2">GSM-AAB239-AS_SAM_17_03QT</strain>
        <tissue evidence="2">Leaf</tissue>
    </source>
</reference>
<feature type="region of interest" description="Disordered" evidence="1">
    <location>
        <begin position="1"/>
        <end position="32"/>
    </location>
</feature>
<dbReference type="EMBL" id="JANAVB010002196">
    <property type="protein sequence ID" value="KAJ6851763.1"/>
    <property type="molecule type" value="Genomic_DNA"/>
</dbReference>
<accession>A0AAX6DPQ0</accession>
<keyword evidence="4" id="KW-1185">Reference proteome</keyword>